<dbReference type="InterPro" id="IPR006691">
    <property type="entry name" value="GyrA/parC_rep"/>
</dbReference>
<gene>
    <name evidence="1" type="ORF">S01H4_29829</name>
</gene>
<dbReference type="Pfam" id="PF03989">
    <property type="entry name" value="DNA_gyraseA_C"/>
    <property type="match status" value="1"/>
</dbReference>
<sequence>KVRYQDKISQIAKLSRSTQGVRLMRLEEGDKIASATCI</sequence>
<dbReference type="SUPFAM" id="SSF101904">
    <property type="entry name" value="GyrA/ParC C-terminal domain-like"/>
    <property type="match status" value="1"/>
</dbReference>
<accession>X1BGR0</accession>
<dbReference type="AlphaFoldDB" id="X1BGR0"/>
<protein>
    <submittedName>
        <fullName evidence="1">Uncharacterized protein</fullName>
    </submittedName>
</protein>
<organism evidence="1">
    <name type="scientific">marine sediment metagenome</name>
    <dbReference type="NCBI Taxonomy" id="412755"/>
    <lineage>
        <taxon>unclassified sequences</taxon>
        <taxon>metagenomes</taxon>
        <taxon>ecological metagenomes</taxon>
    </lineage>
</organism>
<feature type="non-terminal residue" evidence="1">
    <location>
        <position position="1"/>
    </location>
</feature>
<dbReference type="GO" id="GO:0003677">
    <property type="term" value="F:DNA binding"/>
    <property type="evidence" value="ECO:0007669"/>
    <property type="project" value="InterPro"/>
</dbReference>
<reference evidence="1" key="1">
    <citation type="journal article" date="2014" name="Front. Microbiol.">
        <title>High frequency of phylogenetically diverse reductive dehalogenase-homologous genes in deep subseafloor sedimentary metagenomes.</title>
        <authorList>
            <person name="Kawai M."/>
            <person name="Futagami T."/>
            <person name="Toyoda A."/>
            <person name="Takaki Y."/>
            <person name="Nishi S."/>
            <person name="Hori S."/>
            <person name="Arai W."/>
            <person name="Tsubouchi T."/>
            <person name="Morono Y."/>
            <person name="Uchiyama I."/>
            <person name="Ito T."/>
            <person name="Fujiyama A."/>
            <person name="Inagaki F."/>
            <person name="Takami H."/>
        </authorList>
    </citation>
    <scope>NUCLEOTIDE SEQUENCE</scope>
    <source>
        <strain evidence="1">Expedition CK06-06</strain>
    </source>
</reference>
<proteinExistence type="predicted"/>
<dbReference type="GO" id="GO:0003916">
    <property type="term" value="F:DNA topoisomerase activity"/>
    <property type="evidence" value="ECO:0007669"/>
    <property type="project" value="InterPro"/>
</dbReference>
<dbReference type="GO" id="GO:0006265">
    <property type="term" value="P:DNA topological change"/>
    <property type="evidence" value="ECO:0007669"/>
    <property type="project" value="InterPro"/>
</dbReference>
<name>X1BGR0_9ZZZZ</name>
<evidence type="ECO:0000313" key="1">
    <source>
        <dbReference type="EMBL" id="GAG83308.1"/>
    </source>
</evidence>
<dbReference type="EMBL" id="BART01015347">
    <property type="protein sequence ID" value="GAG83308.1"/>
    <property type="molecule type" value="Genomic_DNA"/>
</dbReference>
<dbReference type="InterPro" id="IPR035516">
    <property type="entry name" value="Gyrase/topoIV_suA_C"/>
</dbReference>
<dbReference type="GO" id="GO:0005524">
    <property type="term" value="F:ATP binding"/>
    <property type="evidence" value="ECO:0007669"/>
    <property type="project" value="InterPro"/>
</dbReference>
<comment type="caution">
    <text evidence="1">The sequence shown here is derived from an EMBL/GenBank/DDBJ whole genome shotgun (WGS) entry which is preliminary data.</text>
</comment>
<dbReference type="Gene3D" id="2.120.10.90">
    <property type="entry name" value="DNA gyrase/topoisomerase IV, subunit A, C-terminal"/>
    <property type="match status" value="1"/>
</dbReference>